<sequence length="392" mass="43174">METMTTATKTGSRLSSPLANVSSHSPLMIVGGGVIGLSIAFECAKRGIKVTVVEKGICGGQATGAAAGMLAPYSEIGEDPDDFFTLCQQSLKLYPDWQQEVRTVSGQDFEYSESGSLHLAFHEADELALESRLEWQKDWHVQAEIVRGEALFRLEPHLTKAAVAAVYYPDEHHLYAPDYVKALQTACQKLGVNLVQEAGEVRFKAIEQDGVLLVTEQKGMFSTDQCVLSSGAWTSFFEGDVHVRLPVVPIRGQICAYQQGQEKIKHIIFSSQGYVLAKGNGTIVCGASEDIAGFDTSTTEKGIDRLVKWSRHLFPFLKEKDPFHRWAGLRPATQDGYPLLGRLRHMPSVIVASGHYRNGILLSPVTAKVIADVVEGRQPNVKIDMFDPHRFQ</sequence>
<dbReference type="GO" id="GO:0043799">
    <property type="term" value="F:glycine oxidase activity"/>
    <property type="evidence" value="ECO:0007669"/>
    <property type="project" value="UniProtKB-EC"/>
</dbReference>
<dbReference type="SUPFAM" id="SSF51905">
    <property type="entry name" value="FAD/NAD(P)-binding domain"/>
    <property type="match status" value="1"/>
</dbReference>
<reference evidence="7 8" key="1">
    <citation type="submission" date="2023-07" db="EMBL/GenBank/DDBJ databases">
        <title>Genomic Encyclopedia of Type Strains, Phase IV (KMG-IV): sequencing the most valuable type-strain genomes for metagenomic binning, comparative biology and taxonomic classification.</title>
        <authorList>
            <person name="Goeker M."/>
        </authorList>
    </citation>
    <scope>NUCLEOTIDE SEQUENCE [LARGE SCALE GENOMIC DNA]</scope>
    <source>
        <strain evidence="7 8">DSM 17740</strain>
    </source>
</reference>
<dbReference type="NCBIfam" id="TIGR02352">
    <property type="entry name" value="thiamin_ThiO"/>
    <property type="match status" value="1"/>
</dbReference>
<comment type="pathway">
    <text evidence="1">Cofactor biosynthesis; thiamine diphosphate biosynthesis.</text>
</comment>
<evidence type="ECO:0000256" key="5">
    <source>
        <dbReference type="ARBA" id="ARBA00050018"/>
    </source>
</evidence>
<dbReference type="Proteomes" id="UP001232445">
    <property type="component" value="Unassembled WGS sequence"/>
</dbReference>
<comment type="caution">
    <text evidence="7">The sequence shown here is derived from an EMBL/GenBank/DDBJ whole genome shotgun (WGS) entry which is preliminary data.</text>
</comment>
<name>A0ABU0CVD0_9BACI</name>
<dbReference type="EC" id="1.4.3.19" evidence="5"/>
<dbReference type="Gene3D" id="3.50.50.60">
    <property type="entry name" value="FAD/NAD(P)-binding domain"/>
    <property type="match status" value="1"/>
</dbReference>
<evidence type="ECO:0000256" key="3">
    <source>
        <dbReference type="ARBA" id="ARBA00023002"/>
    </source>
</evidence>
<protein>
    <recommendedName>
        <fullName evidence="5">glycine oxidase</fullName>
        <ecNumber evidence="5">1.4.3.19</ecNumber>
    </recommendedName>
</protein>
<evidence type="ECO:0000256" key="4">
    <source>
        <dbReference type="ARBA" id="ARBA00049872"/>
    </source>
</evidence>
<organism evidence="7 8">
    <name type="scientific">Caldalkalibacillus uzonensis</name>
    <dbReference type="NCBI Taxonomy" id="353224"/>
    <lineage>
        <taxon>Bacteria</taxon>
        <taxon>Bacillati</taxon>
        <taxon>Bacillota</taxon>
        <taxon>Bacilli</taxon>
        <taxon>Bacillales</taxon>
        <taxon>Bacillaceae</taxon>
        <taxon>Caldalkalibacillus</taxon>
    </lineage>
</organism>
<proteinExistence type="predicted"/>
<keyword evidence="8" id="KW-1185">Reference proteome</keyword>
<evidence type="ECO:0000259" key="6">
    <source>
        <dbReference type="Pfam" id="PF01266"/>
    </source>
</evidence>
<feature type="domain" description="FAD dependent oxidoreductase" evidence="6">
    <location>
        <begin position="29"/>
        <end position="372"/>
    </location>
</feature>
<gene>
    <name evidence="7" type="ORF">J2S00_003149</name>
</gene>
<dbReference type="InterPro" id="IPR036188">
    <property type="entry name" value="FAD/NAD-bd_sf"/>
</dbReference>
<evidence type="ECO:0000313" key="8">
    <source>
        <dbReference type="Proteomes" id="UP001232445"/>
    </source>
</evidence>
<evidence type="ECO:0000256" key="1">
    <source>
        <dbReference type="ARBA" id="ARBA00004948"/>
    </source>
</evidence>
<dbReference type="EMBL" id="JAUSUQ010000013">
    <property type="protein sequence ID" value="MDQ0340340.1"/>
    <property type="molecule type" value="Genomic_DNA"/>
</dbReference>
<evidence type="ECO:0000256" key="2">
    <source>
        <dbReference type="ARBA" id="ARBA00022977"/>
    </source>
</evidence>
<dbReference type="Pfam" id="PF01266">
    <property type="entry name" value="DAO"/>
    <property type="match status" value="1"/>
</dbReference>
<dbReference type="Gene3D" id="3.30.9.10">
    <property type="entry name" value="D-Amino Acid Oxidase, subunit A, domain 2"/>
    <property type="match status" value="1"/>
</dbReference>
<dbReference type="SUPFAM" id="SSF54373">
    <property type="entry name" value="FAD-linked reductases, C-terminal domain"/>
    <property type="match status" value="1"/>
</dbReference>
<dbReference type="InterPro" id="IPR006076">
    <property type="entry name" value="FAD-dep_OxRdtase"/>
</dbReference>
<evidence type="ECO:0000313" key="7">
    <source>
        <dbReference type="EMBL" id="MDQ0340340.1"/>
    </source>
</evidence>
<accession>A0ABU0CVD0</accession>
<dbReference type="InterPro" id="IPR012727">
    <property type="entry name" value="Gly_oxidase_ThiO"/>
</dbReference>
<dbReference type="PANTHER" id="PTHR13847:SF289">
    <property type="entry name" value="GLYCINE OXIDASE"/>
    <property type="match status" value="1"/>
</dbReference>
<keyword evidence="2" id="KW-0784">Thiamine biosynthesis</keyword>
<comment type="catalytic activity">
    <reaction evidence="4">
        <text>glycine + O2 + H2O = glyoxylate + H2O2 + NH4(+)</text>
        <dbReference type="Rhea" id="RHEA:11532"/>
        <dbReference type="ChEBI" id="CHEBI:15377"/>
        <dbReference type="ChEBI" id="CHEBI:15379"/>
        <dbReference type="ChEBI" id="CHEBI:16240"/>
        <dbReference type="ChEBI" id="CHEBI:28938"/>
        <dbReference type="ChEBI" id="CHEBI:36655"/>
        <dbReference type="ChEBI" id="CHEBI:57305"/>
        <dbReference type="EC" id="1.4.3.19"/>
    </reaction>
</comment>
<dbReference type="PANTHER" id="PTHR13847">
    <property type="entry name" value="SARCOSINE DEHYDROGENASE-RELATED"/>
    <property type="match status" value="1"/>
</dbReference>
<keyword evidence="3 7" id="KW-0560">Oxidoreductase</keyword>